<gene>
    <name evidence="1" type="ORF">ACS77_13025</name>
</gene>
<protein>
    <submittedName>
        <fullName evidence="1">Uncharacterized protein</fullName>
    </submittedName>
</protein>
<organism evidence="1 2">
    <name type="scientific">Pseudomonas syringae</name>
    <dbReference type="NCBI Taxonomy" id="317"/>
    <lineage>
        <taxon>Bacteria</taxon>
        <taxon>Pseudomonadati</taxon>
        <taxon>Pseudomonadota</taxon>
        <taxon>Gammaproteobacteria</taxon>
        <taxon>Pseudomonadales</taxon>
        <taxon>Pseudomonadaceae</taxon>
        <taxon>Pseudomonas</taxon>
    </lineage>
</organism>
<reference evidence="1 2" key="1">
    <citation type="submission" date="2015-06" db="EMBL/GenBank/DDBJ databases">
        <authorList>
            <person name="Hoefler B.C."/>
            <person name="Straight P.D."/>
        </authorList>
    </citation>
    <scope>NUCLEOTIDE SEQUENCE [LARGE SCALE GENOMIC DNA]</scope>
    <source>
        <strain evidence="1 2">Riq4</strain>
    </source>
</reference>
<dbReference type="EMBL" id="LFQK01000023">
    <property type="protein sequence ID" value="KNH27074.1"/>
    <property type="molecule type" value="Genomic_DNA"/>
</dbReference>
<name>A0A0L1MFP4_PSESX</name>
<evidence type="ECO:0000313" key="2">
    <source>
        <dbReference type="Proteomes" id="UP000036955"/>
    </source>
</evidence>
<accession>A0A0L1MFP4</accession>
<evidence type="ECO:0000313" key="1">
    <source>
        <dbReference type="EMBL" id="KNH27074.1"/>
    </source>
</evidence>
<comment type="caution">
    <text evidence="1">The sequence shown here is derived from an EMBL/GenBank/DDBJ whole genome shotgun (WGS) entry which is preliminary data.</text>
</comment>
<proteinExistence type="predicted"/>
<dbReference type="Proteomes" id="UP000036955">
    <property type="component" value="Unassembled WGS sequence"/>
</dbReference>
<dbReference type="AlphaFoldDB" id="A0A0L1MFP4"/>
<sequence length="75" mass="8144">MLISLDRPVRVVYLQEGGLMGFGAGGDEIGTAVVKGRPAVFLRHGTLSQLWPLCSSITKFLELKSKCQGKLPRSQ</sequence>
<dbReference type="PATRIC" id="fig|317.197.peg.1953"/>